<protein>
    <recommendedName>
        <fullName evidence="3">AAA domain-containing protein</fullName>
    </recommendedName>
</protein>
<organism evidence="1 2">
    <name type="scientific">Saccharomonospora piscinae</name>
    <dbReference type="NCBI Taxonomy" id="687388"/>
    <lineage>
        <taxon>Bacteria</taxon>
        <taxon>Bacillati</taxon>
        <taxon>Actinomycetota</taxon>
        <taxon>Actinomycetes</taxon>
        <taxon>Pseudonocardiales</taxon>
        <taxon>Pseudonocardiaceae</taxon>
        <taxon>Saccharomonospora</taxon>
    </lineage>
</organism>
<dbReference type="EMBL" id="MWIH01000008">
    <property type="protein sequence ID" value="OQO89902.1"/>
    <property type="molecule type" value="Genomic_DNA"/>
</dbReference>
<evidence type="ECO:0000313" key="1">
    <source>
        <dbReference type="EMBL" id="OQO89902.1"/>
    </source>
</evidence>
<dbReference type="Proteomes" id="UP000192591">
    <property type="component" value="Unassembled WGS sequence"/>
</dbReference>
<dbReference type="STRING" id="1962155.B1813_18855"/>
<comment type="caution">
    <text evidence="1">The sequence shown here is derived from an EMBL/GenBank/DDBJ whole genome shotgun (WGS) entry which is preliminary data.</text>
</comment>
<name>A0A1V8ZYE6_SACPI</name>
<dbReference type="RefSeq" id="WP_081194141.1">
    <property type="nucleotide sequence ID" value="NZ_MWIH01000008.1"/>
</dbReference>
<proteinExistence type="predicted"/>
<sequence length="332" mass="36693">MSIRTRKPTGQVPWPLLLVEGEEKAGKSWMVAELTASDRIGRKLWIELGSEGTADQYGAIPGADYEIVEHNGTWQGLVQAIADATAAAREAQEAGEPPVMLAVDSATAEWDLLKTIAEQRARASKYGRKILADDPNADVPIDRNHWTHVTELHYEHFLEPLKHFPGIAVVTARGKEVSSTDANGKPVPNSREYKVEGQKNLGFDCHAWVRLSRSGPPTVVGMRSVDHPIRPGRDKPVQDPDLSLERFIFDILGCDPAKAQTVQAPVRSELDEAKRDLWSAAQEMNWTAEKLAQGFAEENDGQDLQTATVEQLNAYRDFLRLCLAQPDEGGDQ</sequence>
<evidence type="ECO:0000313" key="2">
    <source>
        <dbReference type="Proteomes" id="UP000192591"/>
    </source>
</evidence>
<accession>A0A1V8ZYE6</accession>
<gene>
    <name evidence="1" type="ORF">B1813_18855</name>
</gene>
<dbReference type="AlphaFoldDB" id="A0A1V8ZYE6"/>
<keyword evidence="2" id="KW-1185">Reference proteome</keyword>
<reference evidence="1 2" key="1">
    <citation type="submission" date="2017-02" db="EMBL/GenBank/DDBJ databases">
        <title>Draft genome of Saccharomonospora sp. 154.</title>
        <authorList>
            <person name="Alonso-Carmona G.S."/>
            <person name="De La Haba R."/>
            <person name="Vera-Gargallo B."/>
            <person name="Sandoval-Trujillo A.H."/>
            <person name="Ramirez-Duran N."/>
            <person name="Ventosa A."/>
        </authorList>
    </citation>
    <scope>NUCLEOTIDE SEQUENCE [LARGE SCALE GENOMIC DNA]</scope>
    <source>
        <strain evidence="1 2">LRS4.154</strain>
    </source>
</reference>
<evidence type="ECO:0008006" key="3">
    <source>
        <dbReference type="Google" id="ProtNLM"/>
    </source>
</evidence>